<accession>A0A5N6NR38</accession>
<dbReference type="Pfam" id="PF25597">
    <property type="entry name" value="SH3_retrovirus"/>
    <property type="match status" value="1"/>
</dbReference>
<dbReference type="InterPro" id="IPR057670">
    <property type="entry name" value="SH3_retrovirus"/>
</dbReference>
<comment type="caution">
    <text evidence="3">The sequence shown here is derived from an EMBL/GenBank/DDBJ whole genome shotgun (WGS) entry which is preliminary data.</text>
</comment>
<keyword evidence="4" id="KW-1185">Reference proteome</keyword>
<sequence>MVMAANVNWLEFVETTVHGLETVFNVLDKFPFLKYLAVGKAQILYATTEGGDDAWGTTGIARINDGCHIVFAGPQGYEKEDLNFMSIVTVVMEKKPIRCVFVGYDSDRKGWRCCNASTRKIHVSRNVNFDKNSSWRSIENQVLSNSNQLREELEASRINLVFDKSDSVNTEDEETVHPSEESIELETQLRRS</sequence>
<dbReference type="EMBL" id="SZYD01000010">
    <property type="protein sequence ID" value="KAD4983098.1"/>
    <property type="molecule type" value="Genomic_DNA"/>
</dbReference>
<evidence type="ECO:0000256" key="1">
    <source>
        <dbReference type="SAM" id="MobiDB-lite"/>
    </source>
</evidence>
<organism evidence="3 4">
    <name type="scientific">Mikania micrantha</name>
    <name type="common">bitter vine</name>
    <dbReference type="NCBI Taxonomy" id="192012"/>
    <lineage>
        <taxon>Eukaryota</taxon>
        <taxon>Viridiplantae</taxon>
        <taxon>Streptophyta</taxon>
        <taxon>Embryophyta</taxon>
        <taxon>Tracheophyta</taxon>
        <taxon>Spermatophyta</taxon>
        <taxon>Magnoliopsida</taxon>
        <taxon>eudicotyledons</taxon>
        <taxon>Gunneridae</taxon>
        <taxon>Pentapetalae</taxon>
        <taxon>asterids</taxon>
        <taxon>campanulids</taxon>
        <taxon>Asterales</taxon>
        <taxon>Asteraceae</taxon>
        <taxon>Asteroideae</taxon>
        <taxon>Heliantheae alliance</taxon>
        <taxon>Eupatorieae</taxon>
        <taxon>Mikania</taxon>
    </lineage>
</organism>
<reference evidence="3 4" key="1">
    <citation type="submission" date="2019-05" db="EMBL/GenBank/DDBJ databases">
        <title>Mikania micrantha, genome provides insights into the molecular mechanism of rapid growth.</title>
        <authorList>
            <person name="Liu B."/>
        </authorList>
    </citation>
    <scope>NUCLEOTIDE SEQUENCE [LARGE SCALE GENOMIC DNA]</scope>
    <source>
        <strain evidence="3">NLD-2019</strain>
        <tissue evidence="3">Leaf</tissue>
    </source>
</reference>
<evidence type="ECO:0000259" key="2">
    <source>
        <dbReference type="Pfam" id="PF25597"/>
    </source>
</evidence>
<evidence type="ECO:0000313" key="3">
    <source>
        <dbReference type="EMBL" id="KAD4983098.1"/>
    </source>
</evidence>
<dbReference type="Proteomes" id="UP000326396">
    <property type="component" value="Linkage Group LG18"/>
</dbReference>
<protein>
    <recommendedName>
        <fullName evidence="2">Retroviral polymerase SH3-like domain-containing protein</fullName>
    </recommendedName>
</protein>
<feature type="region of interest" description="Disordered" evidence="1">
    <location>
        <begin position="167"/>
        <end position="192"/>
    </location>
</feature>
<gene>
    <name evidence="3" type="ORF">E3N88_19769</name>
</gene>
<dbReference type="OrthoDB" id="414945at2759"/>
<name>A0A5N6NR38_9ASTR</name>
<dbReference type="AlphaFoldDB" id="A0A5N6NR38"/>
<evidence type="ECO:0000313" key="4">
    <source>
        <dbReference type="Proteomes" id="UP000326396"/>
    </source>
</evidence>
<feature type="domain" description="Retroviral polymerase SH3-like" evidence="2">
    <location>
        <begin position="93"/>
        <end position="139"/>
    </location>
</feature>
<proteinExistence type="predicted"/>